<evidence type="ECO:0000313" key="6">
    <source>
        <dbReference type="EMBL" id="MDY0871789.1"/>
    </source>
</evidence>
<evidence type="ECO:0000256" key="2">
    <source>
        <dbReference type="ARBA" id="ARBA00022737"/>
    </source>
</evidence>
<keyword evidence="7" id="KW-1185">Reference proteome</keyword>
<dbReference type="RefSeq" id="WP_320500214.1">
    <property type="nucleotide sequence ID" value="NZ_JAXCLX010000001.1"/>
</dbReference>
<comment type="similarity">
    <text evidence="1">Belongs to the UPF0053 family. Hemolysin C subfamily.</text>
</comment>
<dbReference type="InterPro" id="IPR044751">
    <property type="entry name" value="Ion_transp-like_CBS"/>
</dbReference>
<organism evidence="6 7">
    <name type="scientific">Dongia rigui</name>
    <dbReference type="NCBI Taxonomy" id="940149"/>
    <lineage>
        <taxon>Bacteria</taxon>
        <taxon>Pseudomonadati</taxon>
        <taxon>Pseudomonadota</taxon>
        <taxon>Alphaproteobacteria</taxon>
        <taxon>Rhodospirillales</taxon>
        <taxon>Dongiaceae</taxon>
        <taxon>Dongia</taxon>
    </lineage>
</organism>
<gene>
    <name evidence="6" type="ORF">SMD31_07640</name>
</gene>
<sequence>MSDIPSRSGAAEDNGKPRLGFKGLMRLFRKKASSENALRDAIEELIEESESGDDGEAPLDSNESSLLLNVLKLGDLTAYDVMVPRADIKAAPEDIDLKGIIQMVREFGHSRLPIYREDLDDIVGIVHAKDVLTFFPDPEKFQLKKILREPMFISPSIPVLDLLLQMRHSRAHMALVVDEYGGIDGLVTIEDLVEEIIGEIEDEHDVVKGPHLVSRPDGTLLADARTTIETFEDKVGPVLTEEEREADIDTLGGLVMSLTDRVPLRGELVTHASGITFEVLDADPRRIKRLRVRNVPDTTKAPEAAAKD</sequence>
<dbReference type="PANTHER" id="PTHR22777:SF27">
    <property type="entry name" value="MAGNESIUM AND COBALT EFFLUX PROTEIN CORC"/>
    <property type="match status" value="1"/>
</dbReference>
<dbReference type="Proteomes" id="UP001271769">
    <property type="component" value="Unassembled WGS sequence"/>
</dbReference>
<evidence type="ECO:0000313" key="7">
    <source>
        <dbReference type="Proteomes" id="UP001271769"/>
    </source>
</evidence>
<dbReference type="SMART" id="SM01091">
    <property type="entry name" value="CorC_HlyC"/>
    <property type="match status" value="1"/>
</dbReference>
<keyword evidence="3 4" id="KW-0129">CBS domain</keyword>
<dbReference type="InterPro" id="IPR005170">
    <property type="entry name" value="Transptr-assoc_dom"/>
</dbReference>
<dbReference type="PANTHER" id="PTHR22777">
    <property type="entry name" value="HEMOLYSIN-RELATED"/>
    <property type="match status" value="1"/>
</dbReference>
<dbReference type="Pfam" id="PF00571">
    <property type="entry name" value="CBS"/>
    <property type="match status" value="2"/>
</dbReference>
<feature type="domain" description="CBS" evidence="5">
    <location>
        <begin position="146"/>
        <end position="203"/>
    </location>
</feature>
<evidence type="ECO:0000256" key="3">
    <source>
        <dbReference type="ARBA" id="ARBA00023122"/>
    </source>
</evidence>
<dbReference type="EMBL" id="JAXCLX010000001">
    <property type="protein sequence ID" value="MDY0871789.1"/>
    <property type="molecule type" value="Genomic_DNA"/>
</dbReference>
<dbReference type="SUPFAM" id="SSF54631">
    <property type="entry name" value="CBS-domain pair"/>
    <property type="match status" value="1"/>
</dbReference>
<proteinExistence type="inferred from homology"/>
<dbReference type="PROSITE" id="PS51371">
    <property type="entry name" value="CBS"/>
    <property type="match status" value="2"/>
</dbReference>
<dbReference type="CDD" id="cd04590">
    <property type="entry name" value="CBS_pair_CorC_HlyC_assoc"/>
    <property type="match status" value="1"/>
</dbReference>
<dbReference type="InterPro" id="IPR036318">
    <property type="entry name" value="FAD-bd_PCMH-like_sf"/>
</dbReference>
<evidence type="ECO:0000259" key="5">
    <source>
        <dbReference type="PROSITE" id="PS51371"/>
    </source>
</evidence>
<evidence type="ECO:0000256" key="1">
    <source>
        <dbReference type="ARBA" id="ARBA00006446"/>
    </source>
</evidence>
<evidence type="ECO:0000256" key="4">
    <source>
        <dbReference type="PROSITE-ProRule" id="PRU00703"/>
    </source>
</evidence>
<dbReference type="Gene3D" id="3.10.580.10">
    <property type="entry name" value="CBS-domain"/>
    <property type="match status" value="1"/>
</dbReference>
<dbReference type="InterPro" id="IPR016169">
    <property type="entry name" value="FAD-bd_PCMH_sub2"/>
</dbReference>
<dbReference type="Pfam" id="PF03471">
    <property type="entry name" value="CorC_HlyC"/>
    <property type="match status" value="1"/>
</dbReference>
<keyword evidence="2" id="KW-0677">Repeat</keyword>
<name>A0ABU5DXX4_9PROT</name>
<protein>
    <submittedName>
        <fullName evidence="6">Hemolysin family protein</fullName>
    </submittedName>
</protein>
<dbReference type="InterPro" id="IPR046342">
    <property type="entry name" value="CBS_dom_sf"/>
</dbReference>
<dbReference type="InterPro" id="IPR000644">
    <property type="entry name" value="CBS_dom"/>
</dbReference>
<dbReference type="SUPFAM" id="SSF56176">
    <property type="entry name" value="FAD-binding/transporter-associated domain-like"/>
    <property type="match status" value="1"/>
</dbReference>
<comment type="caution">
    <text evidence="6">The sequence shown here is derived from an EMBL/GenBank/DDBJ whole genome shotgun (WGS) entry which is preliminary data.</text>
</comment>
<reference evidence="6 7" key="1">
    <citation type="journal article" date="2013" name="Antonie Van Leeuwenhoek">
        <title>Dongia rigui sp. nov., isolated from freshwater of a large wetland in Korea.</title>
        <authorList>
            <person name="Baik K.S."/>
            <person name="Hwang Y.M."/>
            <person name="Choi J.S."/>
            <person name="Kwon J."/>
            <person name="Seong C.N."/>
        </authorList>
    </citation>
    <scope>NUCLEOTIDE SEQUENCE [LARGE SCALE GENOMIC DNA]</scope>
    <source>
        <strain evidence="6 7">04SU4-P</strain>
    </source>
</reference>
<accession>A0ABU5DXX4</accession>
<dbReference type="Gene3D" id="3.30.465.10">
    <property type="match status" value="1"/>
</dbReference>
<feature type="domain" description="CBS" evidence="5">
    <location>
        <begin position="82"/>
        <end position="141"/>
    </location>
</feature>
<dbReference type="SMART" id="SM00116">
    <property type="entry name" value="CBS"/>
    <property type="match status" value="2"/>
</dbReference>